<evidence type="ECO:0000256" key="4">
    <source>
        <dbReference type="ARBA" id="ARBA00022679"/>
    </source>
</evidence>
<evidence type="ECO:0000256" key="5">
    <source>
        <dbReference type="ARBA" id="ARBA00022692"/>
    </source>
</evidence>
<keyword evidence="7" id="KW-0472">Membrane</keyword>
<dbReference type="PANTHER" id="PTHR21645">
    <property type="entry name" value="GLYCOSYLTRANSFERASE FAMILY 92 PROTEIN"/>
    <property type="match status" value="1"/>
</dbReference>
<keyword evidence="9" id="KW-0732">Signal</keyword>
<protein>
    <recommendedName>
        <fullName evidence="8">Glycosyltransferase family 92 protein</fullName>
        <ecNumber evidence="8">2.4.1.-</ecNumber>
    </recommendedName>
</protein>
<keyword evidence="11" id="KW-1185">Reference proteome</keyword>
<keyword evidence="4 8" id="KW-0808">Transferase</keyword>
<feature type="chain" id="PRO_5040448783" description="Glycosyltransferase family 92 protein" evidence="9">
    <location>
        <begin position="29"/>
        <end position="526"/>
    </location>
</feature>
<organism evidence="10 11">
    <name type="scientific">Caenorhabditis angaria</name>
    <dbReference type="NCBI Taxonomy" id="860376"/>
    <lineage>
        <taxon>Eukaryota</taxon>
        <taxon>Metazoa</taxon>
        <taxon>Ecdysozoa</taxon>
        <taxon>Nematoda</taxon>
        <taxon>Chromadorea</taxon>
        <taxon>Rhabditida</taxon>
        <taxon>Rhabditina</taxon>
        <taxon>Rhabditomorpha</taxon>
        <taxon>Rhabditoidea</taxon>
        <taxon>Rhabditidae</taxon>
        <taxon>Peloderinae</taxon>
        <taxon>Caenorhabditis</taxon>
    </lineage>
</organism>
<feature type="signal peptide" evidence="9">
    <location>
        <begin position="1"/>
        <end position="28"/>
    </location>
</feature>
<evidence type="ECO:0000313" key="11">
    <source>
        <dbReference type="Proteomes" id="UP001152747"/>
    </source>
</evidence>
<keyword evidence="3 8" id="KW-0328">Glycosyltransferase</keyword>
<evidence type="ECO:0000256" key="2">
    <source>
        <dbReference type="ARBA" id="ARBA00007647"/>
    </source>
</evidence>
<gene>
    <name evidence="10" type="ORF">CAMP_LOCUS15018</name>
</gene>
<keyword evidence="5" id="KW-0812">Transmembrane</keyword>
<dbReference type="AlphaFoldDB" id="A0A9P1N8U0"/>
<comment type="caution">
    <text evidence="10">The sequence shown here is derived from an EMBL/GenBank/DDBJ whole genome shotgun (WGS) entry which is preliminary data.</text>
</comment>
<name>A0A9P1N8U0_9PELO</name>
<evidence type="ECO:0000256" key="1">
    <source>
        <dbReference type="ARBA" id="ARBA00004167"/>
    </source>
</evidence>
<dbReference type="InterPro" id="IPR008166">
    <property type="entry name" value="Glyco_transf_92"/>
</dbReference>
<dbReference type="EMBL" id="CANHGI010000005">
    <property type="protein sequence ID" value="CAI5452381.1"/>
    <property type="molecule type" value="Genomic_DNA"/>
</dbReference>
<dbReference type="GO" id="GO:0016757">
    <property type="term" value="F:glycosyltransferase activity"/>
    <property type="evidence" value="ECO:0007669"/>
    <property type="project" value="UniProtKB-UniRule"/>
</dbReference>
<reference evidence="10" key="1">
    <citation type="submission" date="2022-11" db="EMBL/GenBank/DDBJ databases">
        <authorList>
            <person name="Kikuchi T."/>
        </authorList>
    </citation>
    <scope>NUCLEOTIDE SEQUENCE</scope>
    <source>
        <strain evidence="10">PS1010</strain>
    </source>
</reference>
<sequence>MLTQIRHFIKRNFKALLLLNFIALITVSQYSAPKPVIEQKSAPIRDTLGYLQHTHTFIHSAYYYPESKSLGKNAIAIVTTTNKRTVKQILKMKINLVASNDTGIINTAATVTTEHRLTDRCDYLMLLAQANTLENMNVLEIEADGITASIPFKKPKAVAPKPVMFCVAPQFAAEQWQTFLAQVHISKFYGAHLQMYVVSMVESYFQLLQEYEKLGYLSIEPWLTIKFSKVDEPVIEPNRNVELRAQTAAHTDCLLMYKEAATFIGFVDMDDLLIPVNSASYYEEFERDYNGNWLISSLHYTKYDFQTIKSPYLDETSILQMVKQAKYMNTTDSGKSFVRAERYNSTWAHWSRVADLVPQFFGESEEKPFLMTRREMNTTGMFHLKRQISKTGLQLANLGEGQIPLNPVNNKTTIISEENLQAIEDDLQRHLALPQIQKLAPYLPKEDFYMPIILKCYTDAFYHARDIGRFSQAAICINAYSCDIPQRHDYSCVHSDAMYHSGPRMDPITYHYTTDSYFTRSIGCYQ</sequence>
<evidence type="ECO:0000313" key="10">
    <source>
        <dbReference type="EMBL" id="CAI5452381.1"/>
    </source>
</evidence>
<dbReference type="Proteomes" id="UP001152747">
    <property type="component" value="Unassembled WGS sequence"/>
</dbReference>
<comment type="subcellular location">
    <subcellularLocation>
        <location evidence="1">Membrane</location>
        <topology evidence="1">Single-pass membrane protein</topology>
    </subcellularLocation>
</comment>
<proteinExistence type="inferred from homology"/>
<evidence type="ECO:0000256" key="8">
    <source>
        <dbReference type="RuleBase" id="RU366017"/>
    </source>
</evidence>
<dbReference type="PANTHER" id="PTHR21645:SF15">
    <property type="entry name" value="GLYCOSYLTRANSFERASE FAMILY 92 PROTEIN F55C10.4"/>
    <property type="match status" value="1"/>
</dbReference>
<dbReference type="InterPro" id="IPR052012">
    <property type="entry name" value="GTase_92"/>
</dbReference>
<keyword evidence="6" id="KW-1133">Transmembrane helix</keyword>
<evidence type="ECO:0000256" key="3">
    <source>
        <dbReference type="ARBA" id="ARBA00022676"/>
    </source>
</evidence>
<dbReference type="EC" id="2.4.1.-" evidence="8"/>
<comment type="similarity">
    <text evidence="2 8">Belongs to the glycosyltransferase 92 family.</text>
</comment>
<dbReference type="GO" id="GO:0016020">
    <property type="term" value="C:membrane"/>
    <property type="evidence" value="ECO:0007669"/>
    <property type="project" value="UniProtKB-SubCell"/>
</dbReference>
<evidence type="ECO:0000256" key="6">
    <source>
        <dbReference type="ARBA" id="ARBA00022989"/>
    </source>
</evidence>
<accession>A0A9P1N8U0</accession>
<evidence type="ECO:0000256" key="9">
    <source>
        <dbReference type="SAM" id="SignalP"/>
    </source>
</evidence>
<dbReference type="Pfam" id="PF01697">
    <property type="entry name" value="Glyco_transf_92"/>
    <property type="match status" value="1"/>
</dbReference>
<dbReference type="OrthoDB" id="5777994at2759"/>
<evidence type="ECO:0000256" key="7">
    <source>
        <dbReference type="ARBA" id="ARBA00023136"/>
    </source>
</evidence>